<keyword evidence="1" id="KW-0808">Transferase</keyword>
<dbReference type="Proteomes" id="UP000032142">
    <property type="component" value="Unassembled WGS sequence"/>
</dbReference>
<evidence type="ECO:0000313" key="1">
    <source>
        <dbReference type="EMBL" id="KHG30286.1"/>
    </source>
</evidence>
<dbReference type="GO" id="GO:0016740">
    <property type="term" value="F:transferase activity"/>
    <property type="evidence" value="ECO:0007669"/>
    <property type="project" value="UniProtKB-KW"/>
</dbReference>
<reference evidence="2" key="1">
    <citation type="submission" date="2014-09" db="EMBL/GenBank/DDBJ databases">
        <authorList>
            <person name="Mudge J."/>
            <person name="Ramaraj T."/>
            <person name="Lindquist I.E."/>
            <person name="Bharti A.K."/>
            <person name="Sundararajan A."/>
            <person name="Cameron C.T."/>
            <person name="Woodward J.E."/>
            <person name="May G.D."/>
            <person name="Brubaker C."/>
            <person name="Broadhvest J."/>
            <person name="Wilkins T.A."/>
        </authorList>
    </citation>
    <scope>NUCLEOTIDE SEQUENCE</scope>
    <source>
        <strain evidence="2">cv. AKA8401</strain>
    </source>
</reference>
<evidence type="ECO:0000313" key="2">
    <source>
        <dbReference type="Proteomes" id="UP000032142"/>
    </source>
</evidence>
<organism evidence="1 2">
    <name type="scientific">Gossypium arboreum</name>
    <name type="common">Tree cotton</name>
    <name type="synonym">Gossypium nanking</name>
    <dbReference type="NCBI Taxonomy" id="29729"/>
    <lineage>
        <taxon>Eukaryota</taxon>
        <taxon>Viridiplantae</taxon>
        <taxon>Streptophyta</taxon>
        <taxon>Embryophyta</taxon>
        <taxon>Tracheophyta</taxon>
        <taxon>Spermatophyta</taxon>
        <taxon>Magnoliopsida</taxon>
        <taxon>eudicotyledons</taxon>
        <taxon>Gunneridae</taxon>
        <taxon>Pentapetalae</taxon>
        <taxon>rosids</taxon>
        <taxon>malvids</taxon>
        <taxon>Malvales</taxon>
        <taxon>Malvaceae</taxon>
        <taxon>Malvoideae</taxon>
        <taxon>Gossypium</taxon>
    </lineage>
</organism>
<name>A0A0B0Q2Z9_GOSAR</name>
<dbReference type="EMBL" id="KN455584">
    <property type="protein sequence ID" value="KHG30286.1"/>
    <property type="molecule type" value="Genomic_DNA"/>
</dbReference>
<proteinExistence type="predicted"/>
<dbReference type="AlphaFoldDB" id="A0A0B0Q2Z9"/>
<accession>A0A0B0Q2Z9</accession>
<gene>
    <name evidence="1" type="ORF">F383_14168</name>
</gene>
<sequence length="116" mass="12557">MLADSVTVGLQFPWSFPIICPICSLGSRFISPLPATLYISFFTLYSSIRISAPSSFWKIISPSYQKLKSEVFKSITPIVNVVNNRESPITVIEGNSISLPSLTACKPARASAGNGD</sequence>
<protein>
    <submittedName>
        <fullName evidence="1">Palmitoyltransferase pfa3</fullName>
    </submittedName>
</protein>
<keyword evidence="2" id="KW-1185">Reference proteome</keyword>